<comment type="similarity">
    <text evidence="2">Belongs to the RbfA family.</text>
</comment>
<dbReference type="InterPro" id="IPR023799">
    <property type="entry name" value="RbfA_dom_sf"/>
</dbReference>
<feature type="compositionally biased region" description="Acidic residues" evidence="3">
    <location>
        <begin position="139"/>
        <end position="154"/>
    </location>
</feature>
<proteinExistence type="inferred from homology"/>
<organism evidence="4 5">
    <name type="scientific">Antricoccus suffuscus</name>
    <dbReference type="NCBI Taxonomy" id="1629062"/>
    <lineage>
        <taxon>Bacteria</taxon>
        <taxon>Bacillati</taxon>
        <taxon>Actinomycetota</taxon>
        <taxon>Actinomycetes</taxon>
        <taxon>Geodermatophilales</taxon>
        <taxon>Antricoccaceae</taxon>
        <taxon>Antricoccus</taxon>
    </lineage>
</organism>
<dbReference type="RefSeq" id="WP_106347719.1">
    <property type="nucleotide sequence ID" value="NZ_PVUE01000002.1"/>
</dbReference>
<feature type="region of interest" description="Disordered" evidence="3">
    <location>
        <begin position="121"/>
        <end position="162"/>
    </location>
</feature>
<dbReference type="InterPro" id="IPR020053">
    <property type="entry name" value="Ribosome-bd_factorA_CS"/>
</dbReference>
<dbReference type="Proteomes" id="UP000237752">
    <property type="component" value="Unassembled WGS sequence"/>
</dbReference>
<evidence type="ECO:0000313" key="4">
    <source>
        <dbReference type="EMBL" id="PRZ43570.1"/>
    </source>
</evidence>
<reference evidence="4 5" key="1">
    <citation type="submission" date="2018-03" db="EMBL/GenBank/DDBJ databases">
        <title>Genomic Encyclopedia of Archaeal and Bacterial Type Strains, Phase II (KMG-II): from individual species to whole genera.</title>
        <authorList>
            <person name="Goeker M."/>
        </authorList>
    </citation>
    <scope>NUCLEOTIDE SEQUENCE [LARGE SCALE GENOMIC DNA]</scope>
    <source>
        <strain evidence="4 5">DSM 100065</strain>
    </source>
</reference>
<name>A0A2T1A4P1_9ACTN</name>
<dbReference type="SUPFAM" id="SSF89919">
    <property type="entry name" value="Ribosome-binding factor A, RbfA"/>
    <property type="match status" value="1"/>
</dbReference>
<dbReference type="OrthoDB" id="307788at2"/>
<keyword evidence="1 2" id="KW-0690">Ribosome biogenesis</keyword>
<dbReference type="InterPro" id="IPR015946">
    <property type="entry name" value="KH_dom-like_a/b"/>
</dbReference>
<dbReference type="PANTHER" id="PTHR33515:SF1">
    <property type="entry name" value="RIBOSOME-BINDING FACTOR A, CHLOROPLASTIC-RELATED"/>
    <property type="match status" value="1"/>
</dbReference>
<evidence type="ECO:0000256" key="3">
    <source>
        <dbReference type="SAM" id="MobiDB-lite"/>
    </source>
</evidence>
<dbReference type="EMBL" id="PVUE01000002">
    <property type="protein sequence ID" value="PRZ43570.1"/>
    <property type="molecule type" value="Genomic_DNA"/>
</dbReference>
<comment type="subunit">
    <text evidence="2">Monomer. Binds 30S ribosomal subunits, but not 50S ribosomal subunits or 70S ribosomes.</text>
</comment>
<dbReference type="GO" id="GO:0005829">
    <property type="term" value="C:cytosol"/>
    <property type="evidence" value="ECO:0007669"/>
    <property type="project" value="TreeGrafter"/>
</dbReference>
<dbReference type="NCBIfam" id="TIGR00082">
    <property type="entry name" value="rbfA"/>
    <property type="match status" value="1"/>
</dbReference>
<dbReference type="PANTHER" id="PTHR33515">
    <property type="entry name" value="RIBOSOME-BINDING FACTOR A, CHLOROPLASTIC-RELATED"/>
    <property type="match status" value="1"/>
</dbReference>
<comment type="subcellular location">
    <subcellularLocation>
        <location evidence="2">Cytoplasm</location>
    </subcellularLocation>
</comment>
<comment type="caution">
    <text evidence="4">The sequence shown here is derived from an EMBL/GenBank/DDBJ whole genome shotgun (WGS) entry which is preliminary data.</text>
</comment>
<gene>
    <name evidence="2" type="primary">rbfA</name>
    <name evidence="4" type="ORF">CLV47_102258</name>
</gene>
<protein>
    <recommendedName>
        <fullName evidence="2">Ribosome-binding factor A</fullName>
    </recommendedName>
</protein>
<dbReference type="PROSITE" id="PS01319">
    <property type="entry name" value="RBFA"/>
    <property type="match status" value="1"/>
</dbReference>
<keyword evidence="5" id="KW-1185">Reference proteome</keyword>
<dbReference type="HAMAP" id="MF_00003">
    <property type="entry name" value="RbfA"/>
    <property type="match status" value="1"/>
</dbReference>
<sequence length="162" mass="17649">MADAPRARRLAVRIREIVAETLEREVKDPRLGLVTITASKLTADLRDATLYYTVFGTEEEKAESARALESAKGVLRTTVGKRTGVRYTPSLTFLSDDIPEHARNIDDLLAKARAADAEVAQVREGKSYAGEENPYIEPGTDDGLDDAPDSDEATTETGHTSL</sequence>
<comment type="function">
    <text evidence="2">One of several proteins that assist in the late maturation steps of the functional core of the 30S ribosomal subunit. Associates with free 30S ribosomal subunits (but not with 30S subunits that are part of 70S ribosomes or polysomes). Required for efficient processing of 16S rRNA. May interact with the 5'-terminal helix region of 16S rRNA.</text>
</comment>
<evidence type="ECO:0000256" key="1">
    <source>
        <dbReference type="ARBA" id="ARBA00022517"/>
    </source>
</evidence>
<dbReference type="AlphaFoldDB" id="A0A2T1A4P1"/>
<keyword evidence="2" id="KW-0963">Cytoplasm</keyword>
<evidence type="ECO:0000313" key="5">
    <source>
        <dbReference type="Proteomes" id="UP000237752"/>
    </source>
</evidence>
<evidence type="ECO:0000256" key="2">
    <source>
        <dbReference type="HAMAP-Rule" id="MF_00003"/>
    </source>
</evidence>
<dbReference type="GO" id="GO:0043024">
    <property type="term" value="F:ribosomal small subunit binding"/>
    <property type="evidence" value="ECO:0007669"/>
    <property type="project" value="TreeGrafter"/>
</dbReference>
<accession>A0A2T1A4P1</accession>
<dbReference type="Gene3D" id="3.30.300.20">
    <property type="match status" value="1"/>
</dbReference>
<dbReference type="GO" id="GO:0030490">
    <property type="term" value="P:maturation of SSU-rRNA"/>
    <property type="evidence" value="ECO:0007669"/>
    <property type="project" value="UniProtKB-UniRule"/>
</dbReference>
<dbReference type="InterPro" id="IPR000238">
    <property type="entry name" value="RbfA"/>
</dbReference>
<dbReference type="Pfam" id="PF02033">
    <property type="entry name" value="RBFA"/>
    <property type="match status" value="1"/>
</dbReference>